<gene>
    <name evidence="6" type="ORF">QTO34_008191</name>
</gene>
<feature type="compositionally biased region" description="Basic and acidic residues" evidence="5">
    <location>
        <begin position="36"/>
        <end position="47"/>
    </location>
</feature>
<dbReference type="InterPro" id="IPR053709">
    <property type="entry name" value="eRP_eS24_sf"/>
</dbReference>
<dbReference type="PANTHER" id="PTHR10496">
    <property type="entry name" value="40S RIBOSOMAL PROTEIN S24"/>
    <property type="match status" value="1"/>
</dbReference>
<evidence type="ECO:0000313" key="7">
    <source>
        <dbReference type="Proteomes" id="UP001177744"/>
    </source>
</evidence>
<reference evidence="6" key="1">
    <citation type="submission" date="2023-06" db="EMBL/GenBank/DDBJ databases">
        <title>Reference genome for the Northern bat (Eptesicus nilssonii), a most northern bat species.</title>
        <authorList>
            <person name="Laine V.N."/>
            <person name="Pulliainen A.T."/>
            <person name="Lilley T.M."/>
        </authorList>
    </citation>
    <scope>NUCLEOTIDE SEQUENCE</scope>
    <source>
        <strain evidence="6">BLF_Eptnil</strain>
        <tissue evidence="6">Kidney</tissue>
    </source>
</reference>
<accession>A0AA40I9W1</accession>
<dbReference type="SUPFAM" id="SSF54189">
    <property type="entry name" value="Ribosomal proteins S24e, L23 and L15e"/>
    <property type="match status" value="1"/>
</dbReference>
<dbReference type="GO" id="GO:0003735">
    <property type="term" value="F:structural constituent of ribosome"/>
    <property type="evidence" value="ECO:0007669"/>
    <property type="project" value="InterPro"/>
</dbReference>
<dbReference type="EMBL" id="JAULJE010000002">
    <property type="protein sequence ID" value="KAK1345727.1"/>
    <property type="molecule type" value="Genomic_DNA"/>
</dbReference>
<dbReference type="Pfam" id="PF01282">
    <property type="entry name" value="Ribosomal_S24e"/>
    <property type="match status" value="1"/>
</dbReference>
<keyword evidence="7" id="KW-1185">Reference proteome</keyword>
<feature type="region of interest" description="Disordered" evidence="5">
    <location>
        <begin position="35"/>
        <end position="60"/>
    </location>
</feature>
<evidence type="ECO:0000313" key="6">
    <source>
        <dbReference type="EMBL" id="KAK1345727.1"/>
    </source>
</evidence>
<evidence type="ECO:0000256" key="4">
    <source>
        <dbReference type="ARBA" id="ARBA00035458"/>
    </source>
</evidence>
<dbReference type="InterPro" id="IPR001976">
    <property type="entry name" value="Ribosomal_eS24"/>
</dbReference>
<evidence type="ECO:0000256" key="1">
    <source>
        <dbReference type="ARBA" id="ARBA00022980"/>
    </source>
</evidence>
<dbReference type="Gene3D" id="3.30.70.3370">
    <property type="match status" value="1"/>
</dbReference>
<keyword evidence="2" id="KW-0687">Ribonucleoprotein</keyword>
<dbReference type="GO" id="GO:0044391">
    <property type="term" value="C:ribosomal subunit"/>
    <property type="evidence" value="ECO:0007669"/>
    <property type="project" value="UniProtKB-ARBA"/>
</dbReference>
<organism evidence="6 7">
    <name type="scientific">Cnephaeus nilssonii</name>
    <name type="common">Northern bat</name>
    <name type="synonym">Eptesicus nilssonii</name>
    <dbReference type="NCBI Taxonomy" id="3371016"/>
    <lineage>
        <taxon>Eukaryota</taxon>
        <taxon>Metazoa</taxon>
        <taxon>Chordata</taxon>
        <taxon>Craniata</taxon>
        <taxon>Vertebrata</taxon>
        <taxon>Euteleostomi</taxon>
        <taxon>Mammalia</taxon>
        <taxon>Eutheria</taxon>
        <taxon>Laurasiatheria</taxon>
        <taxon>Chiroptera</taxon>
        <taxon>Yangochiroptera</taxon>
        <taxon>Vespertilionidae</taxon>
        <taxon>Cnephaeus</taxon>
    </lineage>
</organism>
<dbReference type="Proteomes" id="UP001177744">
    <property type="component" value="Unassembled WGS sequence"/>
</dbReference>
<sequence>MPERKMVGRAPLSCCRHRLPSAIWHLGFSLSPSINQKDESAAKQDRQRRQKHPAGRINVSAGRMWPAGRITIQTRKFMTNKLLQWKQMVIDVLHPGKAIVPKTEIWEKN</sequence>
<name>A0AA40I9W1_CNENI</name>
<proteinExistence type="predicted"/>
<keyword evidence="1" id="KW-0689">Ribosomal protein</keyword>
<protein>
    <recommendedName>
        <fullName evidence="3">Small ribosomal subunit protein eS24</fullName>
    </recommendedName>
    <alternativeName>
        <fullName evidence="4">40S ribosomal protein S24</fullName>
    </alternativeName>
</protein>
<evidence type="ECO:0000256" key="2">
    <source>
        <dbReference type="ARBA" id="ARBA00023274"/>
    </source>
</evidence>
<evidence type="ECO:0000256" key="3">
    <source>
        <dbReference type="ARBA" id="ARBA00035149"/>
    </source>
</evidence>
<dbReference type="AlphaFoldDB" id="A0AA40I9W1"/>
<evidence type="ECO:0000256" key="5">
    <source>
        <dbReference type="SAM" id="MobiDB-lite"/>
    </source>
</evidence>
<comment type="caution">
    <text evidence="6">The sequence shown here is derived from an EMBL/GenBank/DDBJ whole genome shotgun (WGS) entry which is preliminary data.</text>
</comment>
<dbReference type="GO" id="GO:0006412">
    <property type="term" value="P:translation"/>
    <property type="evidence" value="ECO:0007669"/>
    <property type="project" value="InterPro"/>
</dbReference>
<dbReference type="InterPro" id="IPR012678">
    <property type="entry name" value="Ribosomal_uL23/eL15/eS24_sf"/>
</dbReference>